<dbReference type="GO" id="GO:0016757">
    <property type="term" value="F:glycosyltransferase activity"/>
    <property type="evidence" value="ECO:0007669"/>
    <property type="project" value="UniProtKB-KW"/>
</dbReference>
<gene>
    <name evidence="7" type="ORF">FYJ39_09355</name>
</gene>
<dbReference type="Gene3D" id="3.90.550.10">
    <property type="entry name" value="Spore Coat Polysaccharide Biosynthesis Protein SpsA, Chain A"/>
    <property type="match status" value="1"/>
</dbReference>
<sequence>MSSLSRRMRKKQMKSSKKVTIVIPNYNGLRFMEPCFRALDLQICRNFEVLVVDNGSTDGSVEWLKEQRVPCVFLKSNTGFSGAVNTGIQTAKTPYVILLNNDTEPDCHYVGEMLKAIERSPNIFSVSSKMIQMYSKDKMDDAGDMYSLMGWAYQRGVGRPSRLYSRPCRVFSACGGAAIYRKSVFEEIGYFDEMHFAYLEDMDVGYRARIAGYDNIYCPTAVVYHVGSGTSGSRYNSFKVRLAARNNVYMNYKNMPALQLAVNLLPILAGIGLKFLFFRKLGFGKEYLEGLKEGITTARACRKVPYSHSHLKNYLEIEWELFIGALLYIYEFAARQITKL</sequence>
<evidence type="ECO:0000256" key="1">
    <source>
        <dbReference type="ARBA" id="ARBA00004776"/>
    </source>
</evidence>
<dbReference type="Proteomes" id="UP000429958">
    <property type="component" value="Unassembled WGS sequence"/>
</dbReference>
<evidence type="ECO:0000256" key="2">
    <source>
        <dbReference type="ARBA" id="ARBA00006739"/>
    </source>
</evidence>
<feature type="domain" description="Glycosyltransferase 2-like" evidence="6">
    <location>
        <begin position="20"/>
        <end position="189"/>
    </location>
</feature>
<evidence type="ECO:0000259" key="6">
    <source>
        <dbReference type="Pfam" id="PF00535"/>
    </source>
</evidence>
<proteinExistence type="inferred from homology"/>
<name>A0A7X2NL92_9CLOT</name>
<evidence type="ECO:0000256" key="3">
    <source>
        <dbReference type="ARBA" id="ARBA00022676"/>
    </source>
</evidence>
<comment type="pathway">
    <text evidence="1">Cell wall biogenesis; cell wall polysaccharide biosynthesis.</text>
</comment>
<dbReference type="CDD" id="cd04186">
    <property type="entry name" value="GT_2_like_c"/>
    <property type="match status" value="1"/>
</dbReference>
<dbReference type="PANTHER" id="PTHR43179">
    <property type="entry name" value="RHAMNOSYLTRANSFERASE WBBL"/>
    <property type="match status" value="1"/>
</dbReference>
<evidence type="ECO:0000313" key="8">
    <source>
        <dbReference type="Proteomes" id="UP000429958"/>
    </source>
</evidence>
<organism evidence="7 8">
    <name type="scientific">Clostridium porci</name>
    <dbReference type="NCBI Taxonomy" id="2605778"/>
    <lineage>
        <taxon>Bacteria</taxon>
        <taxon>Bacillati</taxon>
        <taxon>Bacillota</taxon>
        <taxon>Clostridia</taxon>
        <taxon>Eubacteriales</taxon>
        <taxon>Clostridiaceae</taxon>
        <taxon>Clostridium</taxon>
    </lineage>
</organism>
<keyword evidence="5" id="KW-0472">Membrane</keyword>
<keyword evidence="3" id="KW-0328">Glycosyltransferase</keyword>
<dbReference type="SUPFAM" id="SSF53448">
    <property type="entry name" value="Nucleotide-diphospho-sugar transferases"/>
    <property type="match status" value="1"/>
</dbReference>
<dbReference type="PANTHER" id="PTHR43179:SF12">
    <property type="entry name" value="GALACTOFURANOSYLTRANSFERASE GLFT2"/>
    <property type="match status" value="1"/>
</dbReference>
<dbReference type="AlphaFoldDB" id="A0A7X2NL92"/>
<comment type="caution">
    <text evidence="7">The sequence shown here is derived from an EMBL/GenBank/DDBJ whole genome shotgun (WGS) entry which is preliminary data.</text>
</comment>
<keyword evidence="8" id="KW-1185">Reference proteome</keyword>
<keyword evidence="5" id="KW-0812">Transmembrane</keyword>
<keyword evidence="5" id="KW-1133">Transmembrane helix</keyword>
<reference evidence="7 8" key="1">
    <citation type="submission" date="2019-08" db="EMBL/GenBank/DDBJ databases">
        <title>In-depth cultivation of the pig gut microbiome towards novel bacterial diversity and tailored functional studies.</title>
        <authorList>
            <person name="Wylensek D."/>
            <person name="Hitch T.C.A."/>
            <person name="Clavel T."/>
        </authorList>
    </citation>
    <scope>NUCLEOTIDE SEQUENCE [LARGE SCALE GENOMIC DNA]</scope>
    <source>
        <strain evidence="7 8">WCA-389-WT-23D1</strain>
    </source>
</reference>
<feature type="transmembrane region" description="Helical" evidence="5">
    <location>
        <begin position="260"/>
        <end position="278"/>
    </location>
</feature>
<protein>
    <submittedName>
        <fullName evidence="7">Glycosyltransferase family 2 protein</fullName>
    </submittedName>
</protein>
<evidence type="ECO:0000313" key="7">
    <source>
        <dbReference type="EMBL" id="MSS36771.1"/>
    </source>
</evidence>
<keyword evidence="4 7" id="KW-0808">Transferase</keyword>
<dbReference type="Pfam" id="PF00535">
    <property type="entry name" value="Glycos_transf_2"/>
    <property type="match status" value="1"/>
</dbReference>
<dbReference type="InterPro" id="IPR029044">
    <property type="entry name" value="Nucleotide-diphossugar_trans"/>
</dbReference>
<dbReference type="InterPro" id="IPR001173">
    <property type="entry name" value="Glyco_trans_2-like"/>
</dbReference>
<dbReference type="EMBL" id="VUMD01000007">
    <property type="protein sequence ID" value="MSS36771.1"/>
    <property type="molecule type" value="Genomic_DNA"/>
</dbReference>
<evidence type="ECO:0000256" key="5">
    <source>
        <dbReference type="SAM" id="Phobius"/>
    </source>
</evidence>
<evidence type="ECO:0000256" key="4">
    <source>
        <dbReference type="ARBA" id="ARBA00022679"/>
    </source>
</evidence>
<comment type="similarity">
    <text evidence="2">Belongs to the glycosyltransferase 2 family.</text>
</comment>
<accession>A0A7X2NL92</accession>